<protein>
    <recommendedName>
        <fullName evidence="1">HTH cro/C1-type domain-containing protein</fullName>
    </recommendedName>
</protein>
<comment type="caution">
    <text evidence="2">The sequence shown here is derived from an EMBL/GenBank/DDBJ whole genome shotgun (WGS) entry which is preliminary data.</text>
</comment>
<dbReference type="InterPro" id="IPR010982">
    <property type="entry name" value="Lambda_DNA-bd_dom_sf"/>
</dbReference>
<name>A0A2W0HH52_9BACI</name>
<dbReference type="SUPFAM" id="SSF47413">
    <property type="entry name" value="lambda repressor-like DNA-binding domains"/>
    <property type="match status" value="1"/>
</dbReference>
<dbReference type="InterPro" id="IPR011990">
    <property type="entry name" value="TPR-like_helical_dom_sf"/>
</dbReference>
<dbReference type="AlphaFoldDB" id="A0A2W0HH52"/>
<dbReference type="PROSITE" id="PS50943">
    <property type="entry name" value="HTH_CROC1"/>
    <property type="match status" value="1"/>
</dbReference>
<dbReference type="SUPFAM" id="SSF48452">
    <property type="entry name" value="TPR-like"/>
    <property type="match status" value="1"/>
</dbReference>
<gene>
    <name evidence="2" type="ORF">CR205_17980</name>
</gene>
<proteinExistence type="predicted"/>
<dbReference type="InterPro" id="IPR001387">
    <property type="entry name" value="Cro/C1-type_HTH"/>
</dbReference>
<dbReference type="Gene3D" id="1.10.260.40">
    <property type="entry name" value="lambda repressor-like DNA-binding domains"/>
    <property type="match status" value="1"/>
</dbReference>
<dbReference type="Pfam" id="PF01381">
    <property type="entry name" value="HTH_3"/>
    <property type="match status" value="1"/>
</dbReference>
<evidence type="ECO:0000259" key="1">
    <source>
        <dbReference type="PROSITE" id="PS50943"/>
    </source>
</evidence>
<sequence length="426" mass="49731">MAGDLMIGQKIFCRRKQKGLTQEQLAHGICSISHLSKIENGHELPGADILAHLCKRLGTSSADILRDDTEVLFQSLYKWYASVNNRDETKAAELAGIIRRQAESTHDSEALLYWKLFRVWYLLYLRKTEEAGSLLEEICPYRERLQTKAGYFFHLFSGFYHCLTEDYLQALGHLLDAEERMEESGGSDPELYYQMALVNMNLHRTYYSIESAGKAADHYTKELNYIRTIDCEILLSVNKARLKQFAQAEKHLNHAREASSLLSSDMHAAVIYHNYGYLKYCQGEVLDSLPFFIKSKHLGESRQYEERIRTAYCLGRAYYELKNFETAGRWISQGKEMAIRHGLNEFYLHFKVLAFRNTGSLDLDYEMLLKNEVIPYFTEKQLWHHAANYAELLAEYYASANRYKWSAHYFSFVNKSREKIYEWTPC</sequence>
<dbReference type="CDD" id="cd00093">
    <property type="entry name" value="HTH_XRE"/>
    <property type="match status" value="1"/>
</dbReference>
<dbReference type="PANTHER" id="PTHR37038:SF14">
    <property type="entry name" value="TRANSCRIPTIONAL ACTIVATOR"/>
    <property type="match status" value="1"/>
</dbReference>
<evidence type="ECO:0000313" key="3">
    <source>
        <dbReference type="Proteomes" id="UP000248066"/>
    </source>
</evidence>
<accession>A0A2W0HH52</accession>
<organism evidence="2 3">
    <name type="scientific">Alteribacter lacisalsi</name>
    <dbReference type="NCBI Taxonomy" id="2045244"/>
    <lineage>
        <taxon>Bacteria</taxon>
        <taxon>Bacillati</taxon>
        <taxon>Bacillota</taxon>
        <taxon>Bacilli</taxon>
        <taxon>Bacillales</taxon>
        <taxon>Bacillaceae</taxon>
        <taxon>Alteribacter</taxon>
    </lineage>
</organism>
<dbReference type="EMBL" id="PDOF01000003">
    <property type="protein sequence ID" value="PYZ96242.1"/>
    <property type="molecule type" value="Genomic_DNA"/>
</dbReference>
<keyword evidence="3" id="KW-1185">Reference proteome</keyword>
<evidence type="ECO:0000313" key="2">
    <source>
        <dbReference type="EMBL" id="PYZ96242.1"/>
    </source>
</evidence>
<dbReference type="SMART" id="SM00530">
    <property type="entry name" value="HTH_XRE"/>
    <property type="match status" value="1"/>
</dbReference>
<dbReference type="Gene3D" id="1.25.40.10">
    <property type="entry name" value="Tetratricopeptide repeat domain"/>
    <property type="match status" value="1"/>
</dbReference>
<dbReference type="Proteomes" id="UP000248066">
    <property type="component" value="Unassembled WGS sequence"/>
</dbReference>
<dbReference type="InterPro" id="IPR053163">
    <property type="entry name" value="HTH-type_regulator_Rgg"/>
</dbReference>
<dbReference type="PANTHER" id="PTHR37038">
    <property type="entry name" value="TRANSCRIPTIONAL REGULATOR-RELATED"/>
    <property type="match status" value="1"/>
</dbReference>
<reference evidence="2 3" key="1">
    <citation type="submission" date="2017-10" db="EMBL/GenBank/DDBJ databases">
        <title>Bacillus sp. nov., a halophilic bacterium isolated from a Yangshapao Lake.</title>
        <authorList>
            <person name="Wang H."/>
        </authorList>
    </citation>
    <scope>NUCLEOTIDE SEQUENCE [LARGE SCALE GENOMIC DNA]</scope>
    <source>
        <strain evidence="2 3">YSP-3</strain>
    </source>
</reference>
<feature type="domain" description="HTH cro/C1-type" evidence="1">
    <location>
        <begin position="15"/>
        <end position="64"/>
    </location>
</feature>
<dbReference type="GO" id="GO:0003677">
    <property type="term" value="F:DNA binding"/>
    <property type="evidence" value="ECO:0007669"/>
    <property type="project" value="InterPro"/>
</dbReference>